<dbReference type="InterPro" id="IPR000571">
    <property type="entry name" value="Znf_CCCH"/>
</dbReference>
<organism evidence="10 11">
    <name type="scientific">Hevea brasiliensis</name>
    <name type="common">Para rubber tree</name>
    <name type="synonym">Siphonia brasiliensis</name>
    <dbReference type="NCBI Taxonomy" id="3981"/>
    <lineage>
        <taxon>Eukaryota</taxon>
        <taxon>Viridiplantae</taxon>
        <taxon>Streptophyta</taxon>
        <taxon>Embryophyta</taxon>
        <taxon>Tracheophyta</taxon>
        <taxon>Spermatophyta</taxon>
        <taxon>Magnoliopsida</taxon>
        <taxon>eudicotyledons</taxon>
        <taxon>Gunneridae</taxon>
        <taxon>Pentapetalae</taxon>
        <taxon>rosids</taxon>
        <taxon>fabids</taxon>
        <taxon>Malpighiales</taxon>
        <taxon>Euphorbiaceae</taxon>
        <taxon>Crotonoideae</taxon>
        <taxon>Micrandreae</taxon>
        <taxon>Hevea</taxon>
    </lineage>
</organism>
<dbReference type="InterPro" id="IPR019775">
    <property type="entry name" value="WD40_repeat_CS"/>
</dbReference>
<gene>
    <name evidence="10" type="ORF">GH714_041825</name>
</gene>
<proteinExistence type="predicted"/>
<dbReference type="InterPro" id="IPR020472">
    <property type="entry name" value="WD40_PAC1"/>
</dbReference>
<protein>
    <recommendedName>
        <fullName evidence="9">C3H1-type domain-containing protein</fullName>
    </recommendedName>
</protein>
<keyword evidence="5 7" id="KW-0862">Zinc</keyword>
<keyword evidence="2 7" id="KW-0479">Metal-binding</keyword>
<feature type="repeat" description="WD" evidence="6">
    <location>
        <begin position="321"/>
        <end position="350"/>
    </location>
</feature>
<evidence type="ECO:0000256" key="2">
    <source>
        <dbReference type="ARBA" id="ARBA00022723"/>
    </source>
</evidence>
<evidence type="ECO:0000256" key="5">
    <source>
        <dbReference type="ARBA" id="ARBA00022833"/>
    </source>
</evidence>
<feature type="zinc finger region" description="C3H1-type" evidence="7">
    <location>
        <begin position="153"/>
        <end position="180"/>
    </location>
</feature>
<dbReference type="SUPFAM" id="SSF90229">
    <property type="entry name" value="CCCH zinc finger"/>
    <property type="match status" value="1"/>
</dbReference>
<evidence type="ECO:0000259" key="9">
    <source>
        <dbReference type="PROSITE" id="PS50103"/>
    </source>
</evidence>
<feature type="repeat" description="WD" evidence="6">
    <location>
        <begin position="281"/>
        <end position="320"/>
    </location>
</feature>
<dbReference type="Gene3D" id="3.30.1370.210">
    <property type="match status" value="1"/>
</dbReference>
<keyword evidence="11" id="KW-1185">Reference proteome</keyword>
<keyword evidence="4 7" id="KW-0863">Zinc-finger</keyword>
<dbReference type="GO" id="GO:0008270">
    <property type="term" value="F:zinc ion binding"/>
    <property type="evidence" value="ECO:0007669"/>
    <property type="project" value="UniProtKB-KW"/>
</dbReference>
<dbReference type="AlphaFoldDB" id="A0A6A6MTI8"/>
<dbReference type="PANTHER" id="PTHR44489:SF14">
    <property type="entry name" value="ZINC FINGER CCCH DOMAIN-CONTAINING PROTEIN 59-RELATED"/>
    <property type="match status" value="1"/>
</dbReference>
<keyword evidence="3" id="KW-0677">Repeat</keyword>
<evidence type="ECO:0000256" key="4">
    <source>
        <dbReference type="ARBA" id="ARBA00022771"/>
    </source>
</evidence>
<dbReference type="SUPFAM" id="SSF50978">
    <property type="entry name" value="WD40 repeat-like"/>
    <property type="match status" value="1"/>
</dbReference>
<feature type="domain" description="C3H1-type" evidence="9">
    <location>
        <begin position="20"/>
        <end position="41"/>
    </location>
</feature>
<feature type="zinc finger region" description="C3H1-type" evidence="7">
    <location>
        <begin position="20"/>
        <end position="41"/>
    </location>
</feature>
<evidence type="ECO:0000256" key="7">
    <source>
        <dbReference type="PROSITE-ProRule" id="PRU00723"/>
    </source>
</evidence>
<dbReference type="InterPro" id="IPR036855">
    <property type="entry name" value="Znf_CCCH_sf"/>
</dbReference>
<dbReference type="PROSITE" id="PS50294">
    <property type="entry name" value="WD_REPEATS_REGION"/>
    <property type="match status" value="2"/>
</dbReference>
<dbReference type="Proteomes" id="UP000467840">
    <property type="component" value="Chromosome 15"/>
</dbReference>
<dbReference type="SMART" id="SM00356">
    <property type="entry name" value="ZnF_C3H1"/>
    <property type="match status" value="2"/>
</dbReference>
<dbReference type="InterPro" id="IPR044715">
    <property type="entry name" value="WDR86-like"/>
</dbReference>
<dbReference type="InterPro" id="IPR001680">
    <property type="entry name" value="WD40_rpt"/>
</dbReference>
<dbReference type="InterPro" id="IPR015943">
    <property type="entry name" value="WD40/YVTN_repeat-like_dom_sf"/>
</dbReference>
<dbReference type="EMBL" id="JAAGAX010000005">
    <property type="protein sequence ID" value="KAF2316484.1"/>
    <property type="molecule type" value="Genomic_DNA"/>
</dbReference>
<sequence length="448" mass="48964">MEAETVHRRLGGGAAHSNVVCRFWMRGKCNRNPCRFMHRESQPPNVYRRTSKESNVLLEGQSMRRSSYGLGNSMAGSEAKTVQKSSSHDIKHLPRKRPNPSNSLASATGGGVSEHKSIEESSSSSTSTDSGNMEEIGASSKCSDASEDKTVNKSSNKACDYWMSGSCIQGVGCQFLHSWFRGDWFSLLANLKGHTEAVCGVALPSGSDKLYSGSSDGMVHVWDCHTGESTRVINLGDEIGSLISEGPWIFVGLPNVVKDGSILAWKGSTESPNPFELATSLKGHTGAVICLTIGRDRLYSGSMDSTIRAWEVDTLQCIHTLNGHADAVMSLICWDEYLLSCSLDRTIKVWASAEEGNIEVIYTHEMEHGAIAFCGLPDAEDKPVLFCSCNDNSIYLYDLPSFNERGIFSKGEVRTIETVLMVFFHRDGTGLLNVWKLAESHGRVQQVA</sequence>
<dbReference type="InterPro" id="IPR036322">
    <property type="entry name" value="WD40_repeat_dom_sf"/>
</dbReference>
<evidence type="ECO:0000256" key="6">
    <source>
        <dbReference type="PROSITE-ProRule" id="PRU00221"/>
    </source>
</evidence>
<feature type="repeat" description="WD" evidence="6">
    <location>
        <begin position="191"/>
        <end position="232"/>
    </location>
</feature>
<feature type="domain" description="C3H1-type" evidence="9">
    <location>
        <begin position="153"/>
        <end position="180"/>
    </location>
</feature>
<dbReference type="PROSITE" id="PS50103">
    <property type="entry name" value="ZF_C3H1"/>
    <property type="match status" value="2"/>
</dbReference>
<feature type="compositionally biased region" description="Low complexity" evidence="8">
    <location>
        <begin position="120"/>
        <end position="130"/>
    </location>
</feature>
<reference evidence="10 11" key="1">
    <citation type="journal article" date="2020" name="Mol. Plant">
        <title>The Chromosome-Based Rubber Tree Genome Provides New Insights into Spurge Genome Evolution and Rubber Biosynthesis.</title>
        <authorList>
            <person name="Liu J."/>
            <person name="Shi C."/>
            <person name="Shi C.C."/>
            <person name="Li W."/>
            <person name="Zhang Q.J."/>
            <person name="Zhang Y."/>
            <person name="Li K."/>
            <person name="Lu H.F."/>
            <person name="Shi C."/>
            <person name="Zhu S.T."/>
            <person name="Xiao Z.Y."/>
            <person name="Nan H."/>
            <person name="Yue Y."/>
            <person name="Zhu X.G."/>
            <person name="Wu Y."/>
            <person name="Hong X.N."/>
            <person name="Fan G.Y."/>
            <person name="Tong Y."/>
            <person name="Zhang D."/>
            <person name="Mao C.L."/>
            <person name="Liu Y.L."/>
            <person name="Hao S.J."/>
            <person name="Liu W.Q."/>
            <person name="Lv M.Q."/>
            <person name="Zhang H.B."/>
            <person name="Liu Y."/>
            <person name="Hu-Tang G.R."/>
            <person name="Wang J.P."/>
            <person name="Wang J.H."/>
            <person name="Sun Y.H."/>
            <person name="Ni S.B."/>
            <person name="Chen W.B."/>
            <person name="Zhang X.C."/>
            <person name="Jiao Y.N."/>
            <person name="Eichler E.E."/>
            <person name="Li G.H."/>
            <person name="Liu X."/>
            <person name="Gao L.Z."/>
        </authorList>
    </citation>
    <scope>NUCLEOTIDE SEQUENCE [LARGE SCALE GENOMIC DNA]</scope>
    <source>
        <strain evidence="11">cv. GT1</strain>
        <tissue evidence="10">Leaf</tissue>
    </source>
</reference>
<dbReference type="PRINTS" id="PR00320">
    <property type="entry name" value="GPROTEINBRPT"/>
</dbReference>
<feature type="region of interest" description="Disordered" evidence="8">
    <location>
        <begin position="37"/>
        <end position="149"/>
    </location>
</feature>
<evidence type="ECO:0000313" key="10">
    <source>
        <dbReference type="EMBL" id="KAF2316484.1"/>
    </source>
</evidence>
<evidence type="ECO:0000256" key="8">
    <source>
        <dbReference type="SAM" id="MobiDB-lite"/>
    </source>
</evidence>
<accession>A0A6A6MTI8</accession>
<dbReference type="PROSITE" id="PS50082">
    <property type="entry name" value="WD_REPEATS_2"/>
    <property type="match status" value="3"/>
</dbReference>
<dbReference type="PANTHER" id="PTHR44489">
    <property type="match status" value="1"/>
</dbReference>
<dbReference type="Gene3D" id="2.130.10.10">
    <property type="entry name" value="YVTN repeat-like/Quinoprotein amine dehydrogenase"/>
    <property type="match status" value="1"/>
</dbReference>
<evidence type="ECO:0000256" key="1">
    <source>
        <dbReference type="ARBA" id="ARBA00022574"/>
    </source>
</evidence>
<name>A0A6A6MTI8_HEVBR</name>
<evidence type="ECO:0000313" key="11">
    <source>
        <dbReference type="Proteomes" id="UP000467840"/>
    </source>
</evidence>
<dbReference type="PROSITE" id="PS00678">
    <property type="entry name" value="WD_REPEATS_1"/>
    <property type="match status" value="1"/>
</dbReference>
<dbReference type="SMART" id="SM00320">
    <property type="entry name" value="WD40"/>
    <property type="match status" value="4"/>
</dbReference>
<dbReference type="Pfam" id="PF00400">
    <property type="entry name" value="WD40"/>
    <property type="match status" value="3"/>
</dbReference>
<evidence type="ECO:0000256" key="3">
    <source>
        <dbReference type="ARBA" id="ARBA00022737"/>
    </source>
</evidence>
<keyword evidence="1 6" id="KW-0853">WD repeat</keyword>
<comment type="caution">
    <text evidence="10">The sequence shown here is derived from an EMBL/GenBank/DDBJ whole genome shotgun (WGS) entry which is preliminary data.</text>
</comment>